<dbReference type="AlphaFoldDB" id="A0A2M4DQL9"/>
<accession>A0A2M4DQL9</accession>
<protein>
    <submittedName>
        <fullName evidence="1">Putative secreted protein</fullName>
    </submittedName>
</protein>
<name>A0A2M4DQL9_ANODA</name>
<organism evidence="1">
    <name type="scientific">Anopheles darlingi</name>
    <name type="common">Mosquito</name>
    <dbReference type="NCBI Taxonomy" id="43151"/>
    <lineage>
        <taxon>Eukaryota</taxon>
        <taxon>Metazoa</taxon>
        <taxon>Ecdysozoa</taxon>
        <taxon>Arthropoda</taxon>
        <taxon>Hexapoda</taxon>
        <taxon>Insecta</taxon>
        <taxon>Pterygota</taxon>
        <taxon>Neoptera</taxon>
        <taxon>Endopterygota</taxon>
        <taxon>Diptera</taxon>
        <taxon>Nematocera</taxon>
        <taxon>Culicoidea</taxon>
        <taxon>Culicidae</taxon>
        <taxon>Anophelinae</taxon>
        <taxon>Anopheles</taxon>
    </lineage>
</organism>
<sequence length="92" mass="9437">MRRPALAAAMGTTAPIATTTAVVMKKSPSKSSSGTANVTAASILSAGVRYQSVSPDGKRGDTAALLLNGPNHTMLLHPTRTVVQPAVNLLLR</sequence>
<evidence type="ECO:0000313" key="1">
    <source>
        <dbReference type="EMBL" id="MBW79845.1"/>
    </source>
</evidence>
<dbReference type="EMBL" id="GGFL01015667">
    <property type="protein sequence ID" value="MBW79845.1"/>
    <property type="molecule type" value="Transcribed_RNA"/>
</dbReference>
<reference evidence="1" key="1">
    <citation type="submission" date="2018-01" db="EMBL/GenBank/DDBJ databases">
        <title>An insight into the sialome of Amazonian anophelines.</title>
        <authorList>
            <person name="Ribeiro J.M."/>
            <person name="Scarpassa V."/>
            <person name="Calvo E."/>
        </authorList>
    </citation>
    <scope>NUCLEOTIDE SEQUENCE</scope>
</reference>
<proteinExistence type="predicted"/>